<reference evidence="1" key="1">
    <citation type="submission" date="2014-09" db="EMBL/GenBank/DDBJ databases">
        <authorList>
            <person name="Magalhaes I.L.F."/>
            <person name="Oliveira U."/>
            <person name="Santos F.R."/>
            <person name="Vidigal T.H.D.A."/>
            <person name="Brescovit A.D."/>
            <person name="Santos A.J."/>
        </authorList>
    </citation>
    <scope>NUCLEOTIDE SEQUENCE</scope>
    <source>
        <tissue evidence="1">Shoot tissue taken approximately 20 cm above the soil surface</tissue>
    </source>
</reference>
<evidence type="ECO:0000313" key="1">
    <source>
        <dbReference type="EMBL" id="JAE01498.1"/>
    </source>
</evidence>
<organism evidence="1">
    <name type="scientific">Arundo donax</name>
    <name type="common">Giant reed</name>
    <name type="synonym">Donax arundinaceus</name>
    <dbReference type="NCBI Taxonomy" id="35708"/>
    <lineage>
        <taxon>Eukaryota</taxon>
        <taxon>Viridiplantae</taxon>
        <taxon>Streptophyta</taxon>
        <taxon>Embryophyta</taxon>
        <taxon>Tracheophyta</taxon>
        <taxon>Spermatophyta</taxon>
        <taxon>Magnoliopsida</taxon>
        <taxon>Liliopsida</taxon>
        <taxon>Poales</taxon>
        <taxon>Poaceae</taxon>
        <taxon>PACMAD clade</taxon>
        <taxon>Arundinoideae</taxon>
        <taxon>Arundineae</taxon>
        <taxon>Arundo</taxon>
    </lineage>
</organism>
<dbReference type="AlphaFoldDB" id="A0A0A9EZP0"/>
<name>A0A0A9EZP0_ARUDO</name>
<accession>A0A0A9EZP0</accession>
<dbReference type="EMBL" id="GBRH01196398">
    <property type="protein sequence ID" value="JAE01498.1"/>
    <property type="molecule type" value="Transcribed_RNA"/>
</dbReference>
<reference evidence="1" key="2">
    <citation type="journal article" date="2015" name="Data Brief">
        <title>Shoot transcriptome of the giant reed, Arundo donax.</title>
        <authorList>
            <person name="Barrero R.A."/>
            <person name="Guerrero F.D."/>
            <person name="Moolhuijzen P."/>
            <person name="Goolsby J.A."/>
            <person name="Tidwell J."/>
            <person name="Bellgard S.E."/>
            <person name="Bellgard M.I."/>
        </authorList>
    </citation>
    <scope>NUCLEOTIDE SEQUENCE</scope>
    <source>
        <tissue evidence="1">Shoot tissue taken approximately 20 cm above the soil surface</tissue>
    </source>
</reference>
<protein>
    <submittedName>
        <fullName evidence="1">Uncharacterized protein</fullName>
    </submittedName>
</protein>
<proteinExistence type="predicted"/>
<sequence>MSQIAEKFLLYFLSYPWFCHQIRHRWESNEECKCLIVVSCNHKVASPGIPPK</sequence>